<dbReference type="GO" id="GO:0000978">
    <property type="term" value="F:RNA polymerase II cis-regulatory region sequence-specific DNA binding"/>
    <property type="evidence" value="ECO:0007669"/>
    <property type="project" value="TreeGrafter"/>
</dbReference>
<dbReference type="Pfam" id="PF23561">
    <property type="entry name" value="zf-C2H2_15"/>
    <property type="match status" value="1"/>
</dbReference>
<sequence length="1930" mass="214850">MDSLNGKQKTKEHQENTYLPGKLQPAASAFQLPTHGIKNFSTQTFQLPALLKHPQDQVPKYKYAETHKPFTLPSIQETNQRPQQSIPRSSESSITSTESALNKQHVPTLHTGVSLPSVCNRSIKRPISISNSSESSSDRSVTDISNRSTAVPSVPVEVTVSSRIEVKTRLPENLQNSLVKNGSSTSSCSLPSIGSRQPPRKKLEEVSGFVVVTKQNYFKPICKDQQQQQCSTCSTEQQKATAHTSLRKKEDNQEQIRSRETTRIYFDSQEAKEDKGREQAEYKIKQRLSKLPSMRTKTGQDDTAKSIVIFPENRTQFRAECGEKDKEGARNRSNQSDDAASATYNDEGLHSKVSQSKSQATQAMGHRNLNEERKRDDLSHREDKGKQTVAEGCVKELFPSIQNYQVSLEGSNSSSNDHTRQKNTCNLESTVDLKRLEKIEAIEGWMKLYESEFSNDRNKETRNTIKNTGAKKVMKHNANLGIQESEKTASNSILSGGKPKSMETAKVQRSTAFLPNYEEAIGARQRESLAERAAECSGSHPRIERANNSASIERSQQDLHSLKYTAAETLEETEFNQQKFRTTGNERSIRNTSAKAYGTRDQPVNIERRQEGSFGPITNTMTENDFLENVSLTPLSTLQNTNYSPHTDNSNEGEAAVEPICQLVRIAQQQNEQFVARSEFKKPSTRGGTSATLEQIEAMIEPKHEEPSVNEHNFKECKSRNTGAKTRTNRRSALHSLMPDIVQVKLGIDNQSRILDKLDEMMKHSGIMDQSRCKTKATKAASVQCSEETLVTGNDMDSPIGKAELTSSAPLTFPSDNFHSKIKSNGDNSKISENNESRSRNPVSRACSNVSVFKQMSGGRIIEGNTQTSRQCPSLQKFPVAQKDVFGYRTPNSYPVEGRAILQNMHVDSGMTTAPPPTPSPAVWHTAPLGTNSEPYSIIHRSTAPCFVNHTFPTYSSPVHSHEMSTSDTVVVTSTETLPHYSAAFHNHKRHNYSISLIPMSPRMDTHVPYTPVNTERSAFQDVEDINQEVKLETSENYTIIDLPPVCNMGKDEYVEHSNMRHADNGHTCSIPASNTRGNQSCLGDITSLPGDTDCVYETNGLGTISGQISNDHALMLPPIGSISAKHFHVQNEADINLRNLSNASLNTRRSSAKSDNVRGGSRALSASPLGEGVVDLTSLIRCSPTSLLAFSGSSCSQDSGRPGGYGSYGHLSARDSCSPLPYHSNQQVQEEGAVTCALAMRSLEQTSFHDLSSNQMAKRHGVTVRTRSCNMKKHGSCGTAIECRWIDCYAVFPDQESLVHHIEKSHVELRKGEDFSCFWQGCPRRSRPFNARYKLLIHMRVHSGEKPNKCPFEGCTKAFSRLENLKIHQRSHTGERPYSCQYSGCTKAFSNSSDRAKHQRTHVDTKPYACQVQGCSKRYTDPSSLRKHVKNHTTKEQVQVRKKIRSEDRNVHVVPDTSQGAEQSSVHAESSVSRDAAESSTLDQLSVKTYPTSVSYCESQSNHSTDCSSPTIPQRPLPDDLDYRLGFSTNEQEFLDHVLREAEGLQSSSGLEEDILEYIPFDSVRRLLGEHVEYIDSALQEQLELESDIEQQILELSNLEQCSPSQLSTLFQHDQTVEFTQMGKLAISLIGNNRLPELREVLPTICLRSTLVTLHSECQLTSQTCFMCQRNIYGIYKSVTLVLTCKCSSGTQKKPPLTAAASADSTNRTIYSSTARNLAPMPVRPITLSTQQLKYSLSRSDGDAVKLSVYYESLCPDSIRFIKFQLYPTWQLLTGQYLSIDFVPYGKAMQSRTSNGTWVFECQHGPSECQGNKEQACVLSLYQNNTPVEVRFISCVMSTRKPPRAGPQCAALLDIDYSPIQYCAEGTQGDELLAAMGNRTLYFTPQITFVPTVAINGIYNQTDQDEAMINLMRVICRYIKGTKPEACNG</sequence>
<dbReference type="GO" id="GO:0016671">
    <property type="term" value="F:oxidoreductase activity, acting on a sulfur group of donors, disulfide as acceptor"/>
    <property type="evidence" value="ECO:0007669"/>
    <property type="project" value="InterPro"/>
</dbReference>
<feature type="region of interest" description="Disordered" evidence="12">
    <location>
        <begin position="806"/>
        <end position="845"/>
    </location>
</feature>
<dbReference type="InterPro" id="IPR036236">
    <property type="entry name" value="Znf_C2H2_sf"/>
</dbReference>
<dbReference type="Pfam" id="PF03227">
    <property type="entry name" value="GILT"/>
    <property type="match status" value="1"/>
</dbReference>
<reference evidence="15" key="1">
    <citation type="submission" date="2020-01" db="EMBL/GenBank/DDBJ databases">
        <title>Draft genome sequence of the Termite Coptotermes fromosanus.</title>
        <authorList>
            <person name="Itakura S."/>
            <person name="Yosikawa Y."/>
            <person name="Umezawa K."/>
        </authorList>
    </citation>
    <scope>NUCLEOTIDE SEQUENCE [LARGE SCALE GENOMIC DNA]</scope>
</reference>
<dbReference type="FunFam" id="3.30.160.60:FF:000031">
    <property type="entry name" value="GLI family zinc finger 3"/>
    <property type="match status" value="1"/>
</dbReference>
<dbReference type="SMART" id="SM00355">
    <property type="entry name" value="ZnF_C2H2"/>
    <property type="match status" value="5"/>
</dbReference>
<feature type="domain" description="C2H2-type" evidence="13">
    <location>
        <begin position="1379"/>
        <end position="1408"/>
    </location>
</feature>
<dbReference type="PROSITE" id="PS50157">
    <property type="entry name" value="ZINC_FINGER_C2H2_2"/>
    <property type="match status" value="4"/>
</dbReference>
<dbReference type="GO" id="GO:0000981">
    <property type="term" value="F:DNA-binding transcription factor activity, RNA polymerase II-specific"/>
    <property type="evidence" value="ECO:0007669"/>
    <property type="project" value="TreeGrafter"/>
</dbReference>
<dbReference type="GO" id="GO:0008270">
    <property type="term" value="F:zinc ion binding"/>
    <property type="evidence" value="ECO:0007669"/>
    <property type="project" value="UniProtKB-KW"/>
</dbReference>
<feature type="region of interest" description="Disordered" evidence="12">
    <location>
        <begin position="128"/>
        <end position="150"/>
    </location>
</feature>
<evidence type="ECO:0000256" key="4">
    <source>
        <dbReference type="ARBA" id="ARBA00022723"/>
    </source>
</evidence>
<feature type="compositionally biased region" description="Polar residues" evidence="12">
    <location>
        <begin position="1457"/>
        <end position="1485"/>
    </location>
</feature>
<dbReference type="SUPFAM" id="SSF57667">
    <property type="entry name" value="beta-beta-alpha zinc fingers"/>
    <property type="match status" value="3"/>
</dbReference>
<keyword evidence="9" id="KW-0325">Glycoprotein</keyword>
<keyword evidence="8" id="KW-0238">DNA-binding</keyword>
<comment type="similarity">
    <text evidence="3">Belongs to the GLI C2H2-type zinc-finger protein family.</text>
</comment>
<dbReference type="PANTHER" id="PTHR45718:SF7">
    <property type="entry name" value="C2H2-TYPE DOMAIN-CONTAINING PROTEIN"/>
    <property type="match status" value="1"/>
</dbReference>
<dbReference type="PANTHER" id="PTHR45718">
    <property type="entry name" value="TRANSCRIPTIONAL ACTIVATOR CUBITUS INTERRUPTUS"/>
    <property type="match status" value="1"/>
</dbReference>
<feature type="region of interest" description="Disordered" evidence="12">
    <location>
        <begin position="175"/>
        <end position="201"/>
    </location>
</feature>
<dbReference type="PROSITE" id="PS00028">
    <property type="entry name" value="ZINC_FINGER_C2H2_1"/>
    <property type="match status" value="4"/>
</dbReference>
<accession>A0A6L2Q1G8</accession>
<evidence type="ECO:0000256" key="2">
    <source>
        <dbReference type="ARBA" id="ARBA00005679"/>
    </source>
</evidence>
<keyword evidence="7" id="KW-0862">Zinc</keyword>
<feature type="region of interest" description="Disordered" evidence="12">
    <location>
        <begin position="322"/>
        <end position="390"/>
    </location>
</feature>
<keyword evidence="5" id="KW-0677">Repeat</keyword>
<dbReference type="InterPro" id="IPR004911">
    <property type="entry name" value="Interferon-induced_GILT"/>
</dbReference>
<keyword evidence="4" id="KW-0479">Metal-binding</keyword>
<dbReference type="InterPro" id="IPR013087">
    <property type="entry name" value="Znf_C2H2_type"/>
</dbReference>
<feature type="region of interest" description="Disordered" evidence="12">
    <location>
        <begin position="1"/>
        <end position="24"/>
    </location>
</feature>
<comment type="subcellular location">
    <subcellularLocation>
        <location evidence="1">Nucleus</location>
    </subcellularLocation>
</comment>
<dbReference type="FunFam" id="3.30.160.60:FF:000359">
    <property type="entry name" value="GLIS family zinc finger 2"/>
    <property type="match status" value="1"/>
</dbReference>
<feature type="compositionally biased region" description="Polar residues" evidence="12">
    <location>
        <begin position="352"/>
        <end position="362"/>
    </location>
</feature>
<feature type="compositionally biased region" description="Polar residues" evidence="12">
    <location>
        <begin position="175"/>
        <end position="195"/>
    </location>
</feature>
<dbReference type="OrthoDB" id="3214149at2759"/>
<proteinExistence type="inferred from homology"/>
<evidence type="ECO:0000259" key="13">
    <source>
        <dbReference type="PROSITE" id="PS50157"/>
    </source>
</evidence>
<name>A0A6L2Q1G8_COPFO</name>
<protein>
    <recommendedName>
        <fullName evidence="13">C2H2-type domain-containing protein</fullName>
    </recommendedName>
</protein>
<evidence type="ECO:0000313" key="15">
    <source>
        <dbReference type="Proteomes" id="UP000502823"/>
    </source>
</evidence>
<keyword evidence="15" id="KW-1185">Reference proteome</keyword>
<dbReference type="Gene3D" id="3.30.160.60">
    <property type="entry name" value="Classic Zinc Finger"/>
    <property type="match status" value="5"/>
</dbReference>
<comment type="similarity">
    <text evidence="2">Belongs to the GILT family.</text>
</comment>
<dbReference type="GO" id="GO:0005634">
    <property type="term" value="C:nucleus"/>
    <property type="evidence" value="ECO:0007669"/>
    <property type="project" value="UniProtKB-SubCell"/>
</dbReference>
<dbReference type="InterPro" id="IPR043359">
    <property type="entry name" value="GLI-like"/>
</dbReference>
<evidence type="ECO:0000256" key="7">
    <source>
        <dbReference type="ARBA" id="ARBA00022833"/>
    </source>
</evidence>
<gene>
    <name evidence="14" type="ORF">Cfor_01637</name>
</gene>
<evidence type="ECO:0000256" key="10">
    <source>
        <dbReference type="ARBA" id="ARBA00023242"/>
    </source>
</evidence>
<feature type="compositionally biased region" description="Basic and acidic residues" evidence="12">
    <location>
        <begin position="368"/>
        <end position="386"/>
    </location>
</feature>
<feature type="domain" description="C2H2-type" evidence="13">
    <location>
        <begin position="1409"/>
        <end position="1438"/>
    </location>
</feature>
<evidence type="ECO:0000256" key="6">
    <source>
        <dbReference type="ARBA" id="ARBA00022771"/>
    </source>
</evidence>
<keyword evidence="10" id="KW-0539">Nucleus</keyword>
<dbReference type="Pfam" id="PF00096">
    <property type="entry name" value="zf-C2H2"/>
    <property type="match status" value="3"/>
</dbReference>
<evidence type="ECO:0000256" key="12">
    <source>
        <dbReference type="SAM" id="MobiDB-lite"/>
    </source>
</evidence>
<dbReference type="InParanoid" id="A0A6L2Q1G8"/>
<dbReference type="GO" id="GO:0140297">
    <property type="term" value="F:DNA-binding transcription factor binding"/>
    <property type="evidence" value="ECO:0007669"/>
    <property type="project" value="UniProtKB-ARBA"/>
</dbReference>
<feature type="region of interest" description="Disordered" evidence="12">
    <location>
        <begin position="483"/>
        <end position="505"/>
    </location>
</feature>
<evidence type="ECO:0000256" key="1">
    <source>
        <dbReference type="ARBA" id="ARBA00004123"/>
    </source>
</evidence>
<evidence type="ECO:0000256" key="11">
    <source>
        <dbReference type="PROSITE-ProRule" id="PRU00042"/>
    </source>
</evidence>
<keyword evidence="6 11" id="KW-0863">Zinc-finger</keyword>
<evidence type="ECO:0000256" key="3">
    <source>
        <dbReference type="ARBA" id="ARBA00010831"/>
    </source>
</evidence>
<comment type="caution">
    <text evidence="14">The sequence shown here is derived from an EMBL/GenBank/DDBJ whole genome shotgun (WGS) entry which is preliminary data.</text>
</comment>
<feature type="region of interest" description="Disordered" evidence="12">
    <location>
        <begin position="1422"/>
        <end position="1485"/>
    </location>
</feature>
<feature type="domain" description="C2H2-type" evidence="13">
    <location>
        <begin position="1349"/>
        <end position="1378"/>
    </location>
</feature>
<feature type="region of interest" description="Disordered" evidence="12">
    <location>
        <begin position="284"/>
        <end position="309"/>
    </location>
</feature>
<feature type="compositionally biased region" description="Basic and acidic residues" evidence="12">
    <location>
        <begin position="1434"/>
        <end position="1452"/>
    </location>
</feature>
<feature type="domain" description="C2H2-type" evidence="13">
    <location>
        <begin position="1321"/>
        <end position="1348"/>
    </location>
</feature>
<feature type="compositionally biased region" description="Polar residues" evidence="12">
    <location>
        <begin position="331"/>
        <end position="344"/>
    </location>
</feature>
<evidence type="ECO:0000313" key="14">
    <source>
        <dbReference type="EMBL" id="GFG38589.1"/>
    </source>
</evidence>
<evidence type="ECO:0000256" key="9">
    <source>
        <dbReference type="ARBA" id="ARBA00023180"/>
    </source>
</evidence>
<organism evidence="14 15">
    <name type="scientific">Coptotermes formosanus</name>
    <name type="common">Formosan subterranean termite</name>
    <dbReference type="NCBI Taxonomy" id="36987"/>
    <lineage>
        <taxon>Eukaryota</taxon>
        <taxon>Metazoa</taxon>
        <taxon>Ecdysozoa</taxon>
        <taxon>Arthropoda</taxon>
        <taxon>Hexapoda</taxon>
        <taxon>Insecta</taxon>
        <taxon>Pterygota</taxon>
        <taxon>Neoptera</taxon>
        <taxon>Polyneoptera</taxon>
        <taxon>Dictyoptera</taxon>
        <taxon>Blattodea</taxon>
        <taxon>Blattoidea</taxon>
        <taxon>Termitoidae</taxon>
        <taxon>Rhinotermitidae</taxon>
        <taxon>Coptotermes</taxon>
    </lineage>
</organism>
<dbReference type="FunFam" id="3.30.160.60:FF:000048">
    <property type="entry name" value="GLI family zinc finger 3"/>
    <property type="match status" value="1"/>
</dbReference>
<dbReference type="FunFam" id="3.30.160.60:FF:000019">
    <property type="entry name" value="GLI family zinc finger 3"/>
    <property type="match status" value="1"/>
</dbReference>
<dbReference type="EMBL" id="BLKM01012994">
    <property type="protein sequence ID" value="GFG38589.1"/>
    <property type="molecule type" value="Genomic_DNA"/>
</dbReference>
<feature type="compositionally biased region" description="Polar residues" evidence="12">
    <location>
        <begin position="806"/>
        <end position="832"/>
    </location>
</feature>
<evidence type="ECO:0000256" key="8">
    <source>
        <dbReference type="ARBA" id="ARBA00023125"/>
    </source>
</evidence>
<feature type="region of interest" description="Disordered" evidence="12">
    <location>
        <begin position="70"/>
        <end position="114"/>
    </location>
</feature>
<feature type="compositionally biased region" description="Low complexity" evidence="12">
    <location>
        <begin position="81"/>
        <end position="99"/>
    </location>
</feature>
<dbReference type="InterPro" id="IPR056436">
    <property type="entry name" value="Znf-C2H2_ZIC1-5/GLI1-3-like"/>
</dbReference>
<evidence type="ECO:0000256" key="5">
    <source>
        <dbReference type="ARBA" id="ARBA00022737"/>
    </source>
</evidence>
<dbReference type="Proteomes" id="UP000502823">
    <property type="component" value="Unassembled WGS sequence"/>
</dbReference>
<dbReference type="GO" id="GO:0000122">
    <property type="term" value="P:negative regulation of transcription by RNA polymerase II"/>
    <property type="evidence" value="ECO:0007669"/>
    <property type="project" value="UniProtKB-ARBA"/>
</dbReference>